<comment type="caution">
    <text evidence="9">The sequence shown here is derived from an EMBL/GenBank/DDBJ whole genome shotgun (WGS) entry which is preliminary data.</text>
</comment>
<dbReference type="GO" id="GO:0017000">
    <property type="term" value="P:antibiotic biosynthetic process"/>
    <property type="evidence" value="ECO:0007669"/>
    <property type="project" value="UniProtKB-KW"/>
</dbReference>
<dbReference type="PROSITE" id="PS50075">
    <property type="entry name" value="CARRIER"/>
    <property type="match status" value="3"/>
</dbReference>
<reference evidence="9 10" key="1">
    <citation type="submission" date="2018-03" db="EMBL/GenBank/DDBJ databases">
        <title>Streptomyces dioscori sp. nov., a novel endophytic actinobacterium isolated from bulbil of Dioscorea bulbifera L.</title>
        <authorList>
            <person name="Zhikuan W."/>
        </authorList>
    </citation>
    <scope>NUCLEOTIDE SEQUENCE [LARGE SCALE GENOMIC DNA]</scope>
    <source>
        <strain evidence="9 10">A217</strain>
    </source>
</reference>
<gene>
    <name evidence="9" type="ORF">C6Y14_25960</name>
</gene>
<dbReference type="RefSeq" id="WP_107019223.1">
    <property type="nucleotide sequence ID" value="NZ_KZ679047.1"/>
</dbReference>
<dbReference type="GO" id="GO:0044550">
    <property type="term" value="P:secondary metabolite biosynthetic process"/>
    <property type="evidence" value="ECO:0007669"/>
    <property type="project" value="UniProtKB-ARBA"/>
</dbReference>
<dbReference type="PROSITE" id="PS00012">
    <property type="entry name" value="PHOSPHOPANTETHEINE"/>
    <property type="match status" value="3"/>
</dbReference>
<feature type="domain" description="Carrier" evidence="8">
    <location>
        <begin position="1712"/>
        <end position="1787"/>
    </location>
</feature>
<dbReference type="SUPFAM" id="SSF56801">
    <property type="entry name" value="Acetyl-CoA synthetase-like"/>
    <property type="match status" value="3"/>
</dbReference>
<dbReference type="Pfam" id="PF13193">
    <property type="entry name" value="AMP-binding_C"/>
    <property type="match status" value="3"/>
</dbReference>
<dbReference type="FunFam" id="1.10.1200.10:FF:000016">
    <property type="entry name" value="Non-ribosomal peptide synthase"/>
    <property type="match status" value="2"/>
</dbReference>
<dbReference type="InterPro" id="IPR006162">
    <property type="entry name" value="Ppantetheine_attach_site"/>
</dbReference>
<dbReference type="InterPro" id="IPR009081">
    <property type="entry name" value="PP-bd_ACP"/>
</dbReference>
<dbReference type="InterPro" id="IPR045851">
    <property type="entry name" value="AMP-bd_C_sf"/>
</dbReference>
<dbReference type="InterPro" id="IPR010071">
    <property type="entry name" value="AA_adenyl_dom"/>
</dbReference>
<dbReference type="InterPro" id="IPR001242">
    <property type="entry name" value="Condensation_dom"/>
</dbReference>
<dbReference type="InterPro" id="IPR010060">
    <property type="entry name" value="NRPS_synth"/>
</dbReference>
<keyword evidence="10" id="KW-1185">Reference proteome</keyword>
<dbReference type="NCBIfam" id="TIGR01720">
    <property type="entry name" value="NRPS-para261"/>
    <property type="match status" value="1"/>
</dbReference>
<dbReference type="Pfam" id="PF00668">
    <property type="entry name" value="Condensation"/>
    <property type="match status" value="4"/>
</dbReference>
<dbReference type="InterPro" id="IPR036736">
    <property type="entry name" value="ACP-like_sf"/>
</dbReference>
<dbReference type="SUPFAM" id="SSF47336">
    <property type="entry name" value="ACP-like"/>
    <property type="match status" value="3"/>
</dbReference>
<accession>A0A2P8Q2X9</accession>
<dbReference type="NCBIfam" id="TIGR01733">
    <property type="entry name" value="AA-adenyl-dom"/>
    <property type="match status" value="3"/>
</dbReference>
<dbReference type="InterPro" id="IPR023213">
    <property type="entry name" value="CAT-like_dom_sf"/>
</dbReference>
<dbReference type="InterPro" id="IPR000873">
    <property type="entry name" value="AMP-dep_synth/lig_dom"/>
</dbReference>
<dbReference type="FunFam" id="1.10.1200.10:FF:000005">
    <property type="entry name" value="Nonribosomal peptide synthetase 1"/>
    <property type="match status" value="1"/>
</dbReference>
<dbReference type="EMBL" id="PYBJ01000018">
    <property type="protein sequence ID" value="PSM40599.1"/>
    <property type="molecule type" value="Genomic_DNA"/>
</dbReference>
<evidence type="ECO:0000313" key="10">
    <source>
        <dbReference type="Proteomes" id="UP000240429"/>
    </source>
</evidence>
<dbReference type="SUPFAM" id="SSF52777">
    <property type="entry name" value="CoA-dependent acyltransferases"/>
    <property type="match status" value="7"/>
</dbReference>
<dbReference type="FunFam" id="3.40.50.12780:FF:000012">
    <property type="entry name" value="Non-ribosomal peptide synthetase"/>
    <property type="match status" value="2"/>
</dbReference>
<dbReference type="Gene3D" id="2.30.38.10">
    <property type="entry name" value="Luciferase, Domain 3"/>
    <property type="match status" value="3"/>
</dbReference>
<dbReference type="GO" id="GO:0043041">
    <property type="term" value="P:amino acid activation for nonribosomal peptide biosynthetic process"/>
    <property type="evidence" value="ECO:0007669"/>
    <property type="project" value="TreeGrafter"/>
</dbReference>
<evidence type="ECO:0000256" key="2">
    <source>
        <dbReference type="ARBA" id="ARBA00006432"/>
    </source>
</evidence>
<evidence type="ECO:0000256" key="5">
    <source>
        <dbReference type="ARBA" id="ARBA00022737"/>
    </source>
</evidence>
<evidence type="ECO:0000256" key="1">
    <source>
        <dbReference type="ARBA" id="ARBA00001957"/>
    </source>
</evidence>
<comment type="cofactor">
    <cofactor evidence="1">
        <name>pantetheine 4'-phosphate</name>
        <dbReference type="ChEBI" id="CHEBI:47942"/>
    </cofactor>
</comment>
<dbReference type="NCBIfam" id="NF003417">
    <property type="entry name" value="PRK04813.1"/>
    <property type="match status" value="3"/>
</dbReference>
<dbReference type="Pfam" id="PF00501">
    <property type="entry name" value="AMP-binding"/>
    <property type="match status" value="3"/>
</dbReference>
<name>A0A2P8Q2X9_9ACTN</name>
<feature type="domain" description="Carrier" evidence="8">
    <location>
        <begin position="659"/>
        <end position="734"/>
    </location>
</feature>
<dbReference type="Gene3D" id="3.40.50.980">
    <property type="match status" value="6"/>
</dbReference>
<dbReference type="FunFam" id="2.30.38.10:FF:000001">
    <property type="entry name" value="Non-ribosomal peptide synthetase PvdI"/>
    <property type="match status" value="3"/>
</dbReference>
<dbReference type="FunFam" id="3.30.300.30:FF:000010">
    <property type="entry name" value="Enterobactin synthetase component F"/>
    <property type="match status" value="2"/>
</dbReference>
<keyword evidence="5" id="KW-0677">Repeat</keyword>
<dbReference type="InterPro" id="IPR020845">
    <property type="entry name" value="AMP-binding_CS"/>
</dbReference>
<dbReference type="Gene3D" id="3.30.559.30">
    <property type="entry name" value="Nonribosomal peptide synthetase, condensation domain"/>
    <property type="match status" value="4"/>
</dbReference>
<dbReference type="PANTHER" id="PTHR45527:SF1">
    <property type="entry name" value="FATTY ACID SYNTHASE"/>
    <property type="match status" value="1"/>
</dbReference>
<evidence type="ECO:0000256" key="7">
    <source>
        <dbReference type="SAM" id="MobiDB-lite"/>
    </source>
</evidence>
<dbReference type="GO" id="GO:0003824">
    <property type="term" value="F:catalytic activity"/>
    <property type="evidence" value="ECO:0007669"/>
    <property type="project" value="InterPro"/>
</dbReference>
<keyword evidence="3" id="KW-0596">Phosphopantetheine</keyword>
<dbReference type="CDD" id="cd12117">
    <property type="entry name" value="A_NRPS_Srf_like"/>
    <property type="match status" value="1"/>
</dbReference>
<evidence type="ECO:0000256" key="6">
    <source>
        <dbReference type="ARBA" id="ARBA00023194"/>
    </source>
</evidence>
<keyword evidence="4" id="KW-0597">Phosphoprotein</keyword>
<feature type="compositionally biased region" description="Basic and acidic residues" evidence="7">
    <location>
        <begin position="2389"/>
        <end position="2404"/>
    </location>
</feature>
<keyword evidence="6" id="KW-0045">Antibiotic biosynthesis</keyword>
<dbReference type="CDD" id="cd19540">
    <property type="entry name" value="LCL_NRPS-like"/>
    <property type="match status" value="2"/>
</dbReference>
<feature type="domain" description="Carrier" evidence="8">
    <location>
        <begin position="2764"/>
        <end position="2838"/>
    </location>
</feature>
<dbReference type="PANTHER" id="PTHR45527">
    <property type="entry name" value="NONRIBOSOMAL PEPTIDE SYNTHETASE"/>
    <property type="match status" value="1"/>
</dbReference>
<feature type="region of interest" description="Disordered" evidence="7">
    <location>
        <begin position="2385"/>
        <end position="2404"/>
    </location>
</feature>
<proteinExistence type="inferred from homology"/>
<dbReference type="GO" id="GO:0031177">
    <property type="term" value="F:phosphopantetheine binding"/>
    <property type="evidence" value="ECO:0007669"/>
    <property type="project" value="InterPro"/>
</dbReference>
<dbReference type="GO" id="GO:0005829">
    <property type="term" value="C:cytosol"/>
    <property type="evidence" value="ECO:0007669"/>
    <property type="project" value="TreeGrafter"/>
</dbReference>
<evidence type="ECO:0000256" key="3">
    <source>
        <dbReference type="ARBA" id="ARBA00022450"/>
    </source>
</evidence>
<protein>
    <submittedName>
        <fullName evidence="9">Non-ribosomal peptide synthetase</fullName>
    </submittedName>
</protein>
<dbReference type="Gene3D" id="1.10.1200.10">
    <property type="entry name" value="ACP-like"/>
    <property type="match status" value="3"/>
</dbReference>
<evidence type="ECO:0000313" key="9">
    <source>
        <dbReference type="EMBL" id="PSM40599.1"/>
    </source>
</evidence>
<evidence type="ECO:0000259" key="8">
    <source>
        <dbReference type="PROSITE" id="PS50075"/>
    </source>
</evidence>
<dbReference type="Gene3D" id="3.30.559.10">
    <property type="entry name" value="Chloramphenicol acetyltransferase-like domain"/>
    <property type="match status" value="3"/>
</dbReference>
<dbReference type="Gene3D" id="3.30.300.30">
    <property type="match status" value="3"/>
</dbReference>
<dbReference type="Proteomes" id="UP000240429">
    <property type="component" value="Unassembled WGS sequence"/>
</dbReference>
<evidence type="ECO:0000256" key="4">
    <source>
        <dbReference type="ARBA" id="ARBA00022553"/>
    </source>
</evidence>
<dbReference type="Pfam" id="PF00550">
    <property type="entry name" value="PP-binding"/>
    <property type="match status" value="3"/>
</dbReference>
<comment type="similarity">
    <text evidence="2">Belongs to the ATP-dependent AMP-binding enzyme family.</text>
</comment>
<dbReference type="InterPro" id="IPR020806">
    <property type="entry name" value="PKS_PP-bd"/>
</dbReference>
<dbReference type="GO" id="GO:0072330">
    <property type="term" value="P:monocarboxylic acid biosynthetic process"/>
    <property type="evidence" value="ECO:0007669"/>
    <property type="project" value="UniProtKB-ARBA"/>
</dbReference>
<dbReference type="SMART" id="SM00823">
    <property type="entry name" value="PKS_PP"/>
    <property type="match status" value="3"/>
</dbReference>
<dbReference type="GO" id="GO:0008610">
    <property type="term" value="P:lipid biosynthetic process"/>
    <property type="evidence" value="ECO:0007669"/>
    <property type="project" value="UniProtKB-ARBA"/>
</dbReference>
<dbReference type="PROSITE" id="PS00455">
    <property type="entry name" value="AMP_BINDING"/>
    <property type="match status" value="3"/>
</dbReference>
<dbReference type="FunFam" id="3.40.50.980:FF:000001">
    <property type="entry name" value="Non-ribosomal peptide synthetase"/>
    <property type="match status" value="3"/>
</dbReference>
<dbReference type="InterPro" id="IPR025110">
    <property type="entry name" value="AMP-bd_C"/>
</dbReference>
<organism evidence="9 10">
    <name type="scientific">Streptomyces dioscori</name>
    <dbReference type="NCBI Taxonomy" id="2109333"/>
    <lineage>
        <taxon>Bacteria</taxon>
        <taxon>Bacillati</taxon>
        <taxon>Actinomycetota</taxon>
        <taxon>Actinomycetes</taxon>
        <taxon>Kitasatosporales</taxon>
        <taxon>Streptomycetaceae</taxon>
        <taxon>Streptomyces</taxon>
        <taxon>Streptomyces aurantiacus group</taxon>
    </lineage>
</organism>
<sequence length="3324" mass="353721">MLERVRERALSAYAHQDIPFERLVDLINPRRSLAHHPLFQIMLVLQNNAEAVLDLPGIDTTRERIPGDRARFDLTFSLREQRGPDGAPLGITGWVEYTTDLYDEDTVTTLVRRWTRFLDEAAALPGRRLGTIDLLTAEERHELLTVRNDTATDLPDTSVTTLFERQAARTPDAVAVASGGESVTYAELDARANRLARALIGYGAGPERFVGVALPRSADLIIALLAVLKTGAAYVPFDPDYPAERIRFMIENSGPCCLVTTANTRPPAADVGGTPVFLLDEEGGGTAVPDPADGDLAAPAVTAGHAAYVIYTSGTSGMPKGVVVSHRGLPNLVQTLARRTHVTAGSRVAQLASPSFDAAIAETFLALLSGACLVLPDSGLTGAELADLLVGHRVTHVTLPPSVLSTLAPGDLPDLECVVLFGEAAPPGLVSRWSAGTRILNGYGPTETTVGATLSGTLGATDGPVSIGRPLDNTRVYVLDSGLRPVAPGVAGEMYVASRGLARGYLERPALTANRFVACPFGSAGERMYRTGDVVRWRRDGDLEFVGRADDQVKIRGFRIEPGEVEAVLSGHERVARAVVTVREDRPGDHRLVAYVVPAVAHDDPARVLRDFLRERLPDYLVPAAVVAVTEMPLTPNGKVDHGALPAPDYAAMAGTSTVARTGPEEVMCELFADVLGLPAVGPDDNFFDLGGHSLLATRLVSRIRTALRAEVSVRAVFEAPTVAALVRRATAASDATRPALLPAERPERVPVSFAQQRMWFMNRMDGESSATGVPMVFRLTGELDEDALRAALADVVARHEALRTVFTEIDGTPVQTILPAGVDVPLPVTEVTEAGLSDALAGVAEQGFDLATDLPLRAALLRVTDSGTRVLSVVVHHVAHDGWSTRPLLRDLSRAYAARAAGEPPAWAPLPVQYADYALWQRDLLGALDDPHSPVTAQLAYWKRVLAELPEQVGLPGDRPRPASASSRGAGTAFEIGPETHARLLRAARTAGVSVFMVLQATLAGVLTRLGAGTDIPIGAPVAGRTDEALDDLVGFFVNTLVLRTDTSGDPTFAELLDRVRETALSGYAHQDVPFERLVDVLSPRRTLSHHPLFQILLVLQNAAEATPELPGVRVTREPAATANDARFDLTFSLRERPGDGGAQGIRGWVEYRTDLYDAVTVESLLERWVRFLDAAVTDPRTRIGAIDILGGDERIRLLEEWNDTALAVPDVPAPGLFERQVRRTPDAVAVAFEEETLTYAELNLRANRLARHLVGRGAGPERFVALAVPRSADMIVALLAVLKSGAAYVPIDPDLPAERIRLIAEEIRPVCLVTAGDAVAGLPQVPVLRLDDPDLRAAVAALPSHDLADTDRTAPLTPATAAYVIYTSGTTGRPKGVVVTHGGLPSLAASAAQRCGAGPGARVLQFASLSFDITVWEILMALTSGARLELPDSGMAGDELAAFIDRRGVTYATLPPTVLATLPEDGMPSLDCVLVGGESVSPGLVGRWAAGRTVLNGYGPTEATVGATMSAPLAEDARQVPIGTPLANMRVYVLDDRLRPVPPGVAGELYLAGAGLARGYFGRPAQTASRFVACPFGGRMYRTGDVVRWWRDGNLEFLGRADDQVKVRGFRIEPGEVAAVLSTHKTVSQTAVVLREDRPGDPRLVAYVVPADAAAGADPVVLREYLRERLPDYLVPAALVVLDGLPLTRNGKVDQSALPAPDFAAALSGAPRTPEEEVLCGLFAEVLGLADVGVDDGFFDLGGHSLLATRLVSRIRAALGAELSVRSVFEEPTVAGLARRLRQASATSRPPLGPVAGAGLVPVSFAQRRLWFLHRLDGPNPVYNMPVVLRLTGALDPDALRTALADVVDRHEPLRTLIVEKRGEAVQRILPPRRAVPLPVSTVEPQDVPELVARAARHGFDLSAEVPLRAQLLRTADDWVFVLVLHHSASDGWSMGPLLRDLGLAYTARVAGRPPAWPTLPVRYADYAVWQRELLGDPDDPGGAIAGQLAYWRETLRELPEQVGLPGDRPRPAVASHRGGELAFEIDPRVHARIVDTARGTGTTVFMVLQAALAALLTRLGAGTDIPVGTPVAGRTDADLDELVGLFVNTLVLRTDTGGNPTFTELLSRVRERALSAYAHQDVPFEHLVDALNPHRTLAHHPLFQIMLVLQNNAGAGLTLPGLGVEPLAVTGRTARFDLTFSLRELRSADGGPGGMSAHVEYSTDLYDRETVEALGRRLVRLLDAATAEPGLRVGAIDLLSAEERRALPVWGTGDAQAARTEPVQALFERQAALTPDAVAVVGDDESLTYREVNVRANRLARRLITSGAGPERFVGVALPRSADRIVAVLAVLKTGAGYLPVDADHPADRVRLMTRDTGAVCVVAPHDTVLREAVDLPFVPVTEAGDGERSGDDVTDTERLAPSRPAHPAYVMYTSGSTGTPRGVVVTHADVTALALASCFRTGAHRRVLAHSPSVFDASTYEMWVPLLSGGCVVLAQGDLDPDTVRSVTARHGVTAMWLTAGLFQAFAEEAPDCFAALREVWTGGAVVPASAVRRVLAACPGLVVVDGYGPTETTTFATRHPMTGDVPDRIPVGTPLSGVRAHVLDDGLAPVPPGTPGELYLAGAGVARGYLGRPGSTAGRFVACPFGDAGERMYRTGDVVRWNGDGVLEFLDRADDQVKIRGFRVEPGEVEAALDGHDALTSATVIARDDRLVAYVVPAAGAGDDLAGAVTRFLRERLPDYLVPAAVVVLDALPLTAHGKIDRRALPAPDFAAASGRGGAPRGAREETLCAVFAEVLALPAVGVGDNFFDLGGDSISALRLVTRIRTAGLVVSVRQVFEHPTVAALALAAAEVAGTDDTDVAVGTAPQTPIMRWLFEGGGPAVDSANQAMLTDCPADISERAFLAGLQAVLDQHDALRMRIGGTEPRTVEITEPGSVRAETCVDRIDLPATDGAARDEAVRRAAAAAVAKLAPRAGAMVRVVWFGRDRVLLVLHHLVVDGVSWRVLLPDLRAAWEAAAEGRAWRREGRGTSWLRWSRLLSEQALSPERVAELPRWSAILNRPDPWPVRALDPSVDDTSSAGSLTATLPPEVTRPLLSEVPALFHGGVNDVLLTAFAVAVARWRASIGGAGTAVLVELEGHGREADAIGTGLDVSDTVGWFTSMYPVRLDPGAVDLGSGTDLDRAVKRVKEQLRDIPDNGIGYGLLRHLNPQTAPVLAEAPGPLLGFNYLGRFATAADGGAALFPAGAPNAPATPLHHLIDLTAVTHDGPDGPELTAHWSWAGNLFPAGRPAELAELWFTALTGLVDHARRTDAGGLTPSDLIVPLDQAQIDLIENVWKDL</sequence>